<dbReference type="InterPro" id="IPR011547">
    <property type="entry name" value="SLC26A/SulP_dom"/>
</dbReference>
<reference evidence="6" key="1">
    <citation type="submission" date="2022-06" db="EMBL/GenBank/DDBJ databases">
        <title>Draft genome sequence of Streptomyces sp. RB6PN25 isolated from peat swamp forest in Thailand.</title>
        <authorList>
            <person name="Duangmal K."/>
            <person name="Klaysubun C."/>
        </authorList>
    </citation>
    <scope>NUCLEOTIDE SEQUENCE</scope>
    <source>
        <strain evidence="6">RB6PN25</strain>
    </source>
</reference>
<accession>A0ABT1Q4J5</accession>
<feature type="domain" description="SLC26A/SulP transporter" evidence="5">
    <location>
        <begin position="4"/>
        <end position="132"/>
    </location>
</feature>
<dbReference type="RefSeq" id="WP_255923885.1">
    <property type="nucleotide sequence ID" value="NZ_JANFNG010000042.1"/>
</dbReference>
<dbReference type="EMBL" id="JANFNG010000042">
    <property type="protein sequence ID" value="MCQ4084804.1"/>
    <property type="molecule type" value="Genomic_DNA"/>
</dbReference>
<keyword evidence="4" id="KW-0472">Membrane</keyword>
<comment type="caution">
    <text evidence="6">The sequence shown here is derived from an EMBL/GenBank/DDBJ whole genome shotgun (WGS) entry which is preliminary data.</text>
</comment>
<proteinExistence type="predicted"/>
<keyword evidence="3" id="KW-1133">Transmembrane helix</keyword>
<sequence length="234" mass="23605">MPVAGVVSLVVISQSAATTRAFADAGGYAVNVSRDFLGVGAGVAAGLTGSFPVNASPPRTAVVAAAGGRSQGTGLGAAAAVVVLIPNAGLLRDVPLATLAAVLLAVAARMFPTRELLAIGRFDLFESGLAVITLLTVALVGVEQGIGVAVGLAILDRTRLSARPQLHVLGRIPGTTSWAPLSSAEHAAQVPEVLVVLYATPCGTQTRSTSVPSWTPRWPAPSGLRTWLCSTPSA</sequence>
<evidence type="ECO:0000313" key="7">
    <source>
        <dbReference type="Proteomes" id="UP001057702"/>
    </source>
</evidence>
<gene>
    <name evidence="6" type="ORF">NGB36_30600</name>
</gene>
<comment type="subcellular location">
    <subcellularLocation>
        <location evidence="1">Membrane</location>
        <topology evidence="1">Multi-pass membrane protein</topology>
    </subcellularLocation>
</comment>
<evidence type="ECO:0000313" key="6">
    <source>
        <dbReference type="EMBL" id="MCQ4084804.1"/>
    </source>
</evidence>
<evidence type="ECO:0000259" key="5">
    <source>
        <dbReference type="Pfam" id="PF00916"/>
    </source>
</evidence>
<evidence type="ECO:0000256" key="3">
    <source>
        <dbReference type="ARBA" id="ARBA00022989"/>
    </source>
</evidence>
<evidence type="ECO:0000256" key="4">
    <source>
        <dbReference type="ARBA" id="ARBA00023136"/>
    </source>
</evidence>
<dbReference type="PANTHER" id="PTHR11814">
    <property type="entry name" value="SULFATE TRANSPORTER"/>
    <property type="match status" value="1"/>
</dbReference>
<keyword evidence="7" id="KW-1185">Reference proteome</keyword>
<dbReference type="InterPro" id="IPR001902">
    <property type="entry name" value="SLC26A/SulP_fam"/>
</dbReference>
<dbReference type="Proteomes" id="UP001057702">
    <property type="component" value="Unassembled WGS sequence"/>
</dbReference>
<organism evidence="6 7">
    <name type="scientific">Streptomyces humicola</name>
    <dbReference type="NCBI Taxonomy" id="2953240"/>
    <lineage>
        <taxon>Bacteria</taxon>
        <taxon>Bacillati</taxon>
        <taxon>Actinomycetota</taxon>
        <taxon>Actinomycetes</taxon>
        <taxon>Kitasatosporales</taxon>
        <taxon>Streptomycetaceae</taxon>
        <taxon>Streptomyces</taxon>
    </lineage>
</organism>
<evidence type="ECO:0000256" key="1">
    <source>
        <dbReference type="ARBA" id="ARBA00004141"/>
    </source>
</evidence>
<name>A0ABT1Q4J5_9ACTN</name>
<dbReference type="Pfam" id="PF00916">
    <property type="entry name" value="Sulfate_transp"/>
    <property type="match status" value="1"/>
</dbReference>
<evidence type="ECO:0000256" key="2">
    <source>
        <dbReference type="ARBA" id="ARBA00022692"/>
    </source>
</evidence>
<keyword evidence="2" id="KW-0812">Transmembrane</keyword>
<protein>
    <submittedName>
        <fullName evidence="6">SulP family inorganic anion transporter</fullName>
    </submittedName>
</protein>